<name>A0A4Q6Y2K3_9SPHN</name>
<evidence type="ECO:0000313" key="1">
    <source>
        <dbReference type="EMBL" id="RZF66521.1"/>
    </source>
</evidence>
<dbReference type="AlphaFoldDB" id="A0A4Q6Y2K3"/>
<reference evidence="1 2" key="1">
    <citation type="submission" date="2019-02" db="EMBL/GenBank/DDBJ databases">
        <authorList>
            <person name="Li Y."/>
        </authorList>
    </citation>
    <scope>NUCLEOTIDE SEQUENCE [LARGE SCALE GENOMIC DNA]</scope>
    <source>
        <strain evidence="1 2">3-7</strain>
    </source>
</reference>
<protein>
    <submittedName>
        <fullName evidence="1">Uncharacterized protein</fullName>
    </submittedName>
</protein>
<dbReference type="RefSeq" id="WP_165388233.1">
    <property type="nucleotide sequence ID" value="NZ_SGIS01000001.1"/>
</dbReference>
<keyword evidence="2" id="KW-1185">Reference proteome</keyword>
<organism evidence="1 2">
    <name type="scientific">Sphingomonas populi</name>
    <dbReference type="NCBI Taxonomy" id="2484750"/>
    <lineage>
        <taxon>Bacteria</taxon>
        <taxon>Pseudomonadati</taxon>
        <taxon>Pseudomonadota</taxon>
        <taxon>Alphaproteobacteria</taxon>
        <taxon>Sphingomonadales</taxon>
        <taxon>Sphingomonadaceae</taxon>
        <taxon>Sphingomonas</taxon>
    </lineage>
</organism>
<evidence type="ECO:0000313" key="2">
    <source>
        <dbReference type="Proteomes" id="UP000292085"/>
    </source>
</evidence>
<accession>A0A4Q6Y2K3</accession>
<dbReference type="Proteomes" id="UP000292085">
    <property type="component" value="Unassembled WGS sequence"/>
</dbReference>
<dbReference type="EMBL" id="SGIS01000001">
    <property type="protein sequence ID" value="RZF66521.1"/>
    <property type="molecule type" value="Genomic_DNA"/>
</dbReference>
<sequence>MPLTITEIYHHDRSVAATGEERRRVWRMYCRALLITAAERTIGGGAANWRRGSLTDEDDEPDLAWRRAGGDDELSVRYKWFWGAISDTDLHELWTTLERARHRSDDE</sequence>
<gene>
    <name evidence="1" type="ORF">EWE75_01320</name>
</gene>
<comment type="caution">
    <text evidence="1">The sequence shown here is derived from an EMBL/GenBank/DDBJ whole genome shotgun (WGS) entry which is preliminary data.</text>
</comment>
<proteinExistence type="predicted"/>